<dbReference type="SUPFAM" id="SSF69318">
    <property type="entry name" value="Integrin alpha N-terminal domain"/>
    <property type="match status" value="1"/>
</dbReference>
<evidence type="ECO:0000256" key="1">
    <source>
        <dbReference type="ARBA" id="ARBA00022729"/>
    </source>
</evidence>
<reference evidence="3 4" key="1">
    <citation type="submission" date="2017-06" db="EMBL/GenBank/DDBJ databases">
        <title>Sequencing and comparative analysis of myxobacterial genomes.</title>
        <authorList>
            <person name="Rupp O."/>
            <person name="Goesmann A."/>
            <person name="Sogaard-Andersen L."/>
        </authorList>
    </citation>
    <scope>NUCLEOTIDE SEQUENCE [LARGE SCALE GENOMIC DNA]</scope>
    <source>
        <strain evidence="3 4">DSM 14697</strain>
    </source>
</reference>
<dbReference type="RefSeq" id="WP_095959984.1">
    <property type="nucleotide sequence ID" value="NZ_CP022203.1"/>
</dbReference>
<dbReference type="Proteomes" id="UP000217343">
    <property type="component" value="Chromosome"/>
</dbReference>
<dbReference type="InterPro" id="IPR013517">
    <property type="entry name" value="FG-GAP"/>
</dbReference>
<feature type="signal peptide" evidence="2">
    <location>
        <begin position="1"/>
        <end position="23"/>
    </location>
</feature>
<sequence>MSHARAWLWAPALAALLARAAPAASDTPAAIPRLARQVTGAVRAQRGVEAPVAVYVTGGSAELRRAVSTVLASQLSSAGLAPVVLDAPTADAAESLARAQGARTLVRLSLDVAGGALRARGDVLGTWVNFWSGRAPTRPPRPAATLVETVPADAAVLALALEGGGTPPTAPPDAGPRSLRLLGVTLARLEQPLAALAAGDLDGDGRDEVVALTERDVSVFDAEGRLVARRELDALPASHATTREPFGALALVPGPPRVAAWSTRHAHGELLALDKAHARLRAVGTLDLAPLGAAERGTFVPGQTAFAPAVRLAEGRTLTVPAPFTTASLDSQRLLFVHPDGSAAFYAHAGAAPARWTNLGAGSALGDLDGDGVPELITTSPQLSPSPDVLRVHGTTGDDPGTQEPLWQGALPAGRALYVVTARLDGDQRREVIVGLWKPDGTSELFLLRQGAP</sequence>
<name>A0A250K0L1_9BACT</name>
<evidence type="ECO:0008006" key="5">
    <source>
        <dbReference type="Google" id="ProtNLM"/>
    </source>
</evidence>
<dbReference type="AlphaFoldDB" id="A0A250K0L1"/>
<protein>
    <recommendedName>
        <fullName evidence="5">VCBS repeat-containing protein</fullName>
    </recommendedName>
</protein>
<accession>A0A250K0L1</accession>
<evidence type="ECO:0000313" key="3">
    <source>
        <dbReference type="EMBL" id="ATB49430.1"/>
    </source>
</evidence>
<evidence type="ECO:0000313" key="4">
    <source>
        <dbReference type="Proteomes" id="UP000217343"/>
    </source>
</evidence>
<dbReference type="OrthoDB" id="5496639at2"/>
<keyword evidence="1 2" id="KW-0732">Signal</keyword>
<feature type="chain" id="PRO_5013327018" description="VCBS repeat-containing protein" evidence="2">
    <location>
        <begin position="24"/>
        <end position="453"/>
    </location>
</feature>
<dbReference type="KEGG" id="mmas:MYMAC_005074"/>
<organism evidence="3 4">
    <name type="scientific">Corallococcus macrosporus DSM 14697</name>
    <dbReference type="NCBI Taxonomy" id="1189310"/>
    <lineage>
        <taxon>Bacteria</taxon>
        <taxon>Pseudomonadati</taxon>
        <taxon>Myxococcota</taxon>
        <taxon>Myxococcia</taxon>
        <taxon>Myxococcales</taxon>
        <taxon>Cystobacterineae</taxon>
        <taxon>Myxococcaceae</taxon>
        <taxon>Corallococcus</taxon>
    </lineage>
</organism>
<keyword evidence="4" id="KW-1185">Reference proteome</keyword>
<dbReference type="Pfam" id="PF01839">
    <property type="entry name" value="FG-GAP"/>
    <property type="match status" value="1"/>
</dbReference>
<gene>
    <name evidence="3" type="ORF">MYMAC_005074</name>
</gene>
<dbReference type="InterPro" id="IPR028994">
    <property type="entry name" value="Integrin_alpha_N"/>
</dbReference>
<dbReference type="EMBL" id="CP022203">
    <property type="protein sequence ID" value="ATB49430.1"/>
    <property type="molecule type" value="Genomic_DNA"/>
</dbReference>
<proteinExistence type="predicted"/>
<evidence type="ECO:0000256" key="2">
    <source>
        <dbReference type="SAM" id="SignalP"/>
    </source>
</evidence>